<evidence type="ECO:0000313" key="2">
    <source>
        <dbReference type="EMBL" id="NVM94764.1"/>
    </source>
</evidence>
<dbReference type="Pfam" id="PF13481">
    <property type="entry name" value="AAA_25"/>
    <property type="match status" value="1"/>
</dbReference>
<evidence type="ECO:0000256" key="1">
    <source>
        <dbReference type="SAM" id="MobiDB-lite"/>
    </source>
</evidence>
<protein>
    <submittedName>
        <fullName evidence="2">AAA family ATPase</fullName>
    </submittedName>
</protein>
<dbReference type="InterPro" id="IPR027417">
    <property type="entry name" value="P-loop_NTPase"/>
</dbReference>
<comment type="caution">
    <text evidence="2">The sequence shown here is derived from an EMBL/GenBank/DDBJ whole genome shotgun (WGS) entry which is preliminary data.</text>
</comment>
<reference evidence="2 3" key="1">
    <citation type="submission" date="2020-02" db="EMBL/GenBank/DDBJ databases">
        <title>Genome sequence of strain AETb3-4.</title>
        <authorList>
            <person name="Gao J."/>
            <person name="Zhang X."/>
        </authorList>
    </citation>
    <scope>NUCLEOTIDE SEQUENCE [LARGE SCALE GENOMIC DNA]</scope>
    <source>
        <strain evidence="2 3">AETb3-4</strain>
    </source>
</reference>
<name>A0A7Y7LZA6_9MICC</name>
<keyword evidence="3" id="KW-1185">Reference proteome</keyword>
<dbReference type="Proteomes" id="UP000543556">
    <property type="component" value="Unassembled WGS sequence"/>
</dbReference>
<feature type="region of interest" description="Disordered" evidence="1">
    <location>
        <begin position="1"/>
        <end position="20"/>
    </location>
</feature>
<dbReference type="AlphaFoldDB" id="A0A7Y7LZA6"/>
<feature type="compositionally biased region" description="Basic and acidic residues" evidence="1">
    <location>
        <begin position="1"/>
        <end position="12"/>
    </location>
</feature>
<dbReference type="Gene3D" id="3.40.50.300">
    <property type="entry name" value="P-loop containing nucleotide triphosphate hydrolases"/>
    <property type="match status" value="1"/>
</dbReference>
<feature type="region of interest" description="Disordered" evidence="1">
    <location>
        <begin position="129"/>
        <end position="154"/>
    </location>
</feature>
<dbReference type="RefSeq" id="WP_176634498.1">
    <property type="nucleotide sequence ID" value="NZ_JAAMFM010000008.1"/>
</dbReference>
<organism evidence="2 3">
    <name type="scientific">Arthrobacter wenxiniae</name>
    <dbReference type="NCBI Taxonomy" id="2713570"/>
    <lineage>
        <taxon>Bacteria</taxon>
        <taxon>Bacillati</taxon>
        <taxon>Actinomycetota</taxon>
        <taxon>Actinomycetes</taxon>
        <taxon>Micrococcales</taxon>
        <taxon>Micrococcaceae</taxon>
        <taxon>Arthrobacter</taxon>
    </lineage>
</organism>
<proteinExistence type="predicted"/>
<accession>A0A7Y7LZA6</accession>
<gene>
    <name evidence="2" type="ORF">G6034_07550</name>
</gene>
<dbReference type="EMBL" id="JAAMFM010000008">
    <property type="protein sequence ID" value="NVM94764.1"/>
    <property type="molecule type" value="Genomic_DNA"/>
</dbReference>
<dbReference type="SUPFAM" id="SSF52540">
    <property type="entry name" value="P-loop containing nucleoside triphosphate hydrolases"/>
    <property type="match status" value="1"/>
</dbReference>
<sequence>MVDTRVLREAMNHPKTAPTAYTPPAAYAGTINPGAAKALAEECAAVQNAPEGTRNHTLNRAGFNLAQLVAGGELPGNLVVQELTAAARLAGLEDAEIKQTLSSALPAGAVQPRVIKPLADVNEWMNGWPATGTAPAPAPGTAGGEPVPDAGEEPASWAPQDLTAAINGTYKPLLPTIMPRTDGVFLLYPGKVHSLQGESESGKSMLMHAETARLLNAGQDVLIIDFEDTQTTAVNLQKQLGAKPENIAAHLHYISPECHPFGMTKELGAWESLLNNRYALVVIDGVTEAFAVFGVKSIDNDEVTKWGRAVPRVIARRTGAAVVVVDHVTKSADGRGRYAIGAQAKMSYLSGASYMVEVIAPLGVGLVGRLGLRVGKDRPGQVRPKAGAWSKTNRTQEIAVAVIDSTTPGHIDYTLEPQGEPMPPDDRDEETLTKVAELIEQAPKPPSLRTILDNVRGGRPRKIAAIALLAAEGYIRIQNGTNNSQTHHHLKKYP</sequence>
<evidence type="ECO:0000313" key="3">
    <source>
        <dbReference type="Proteomes" id="UP000543556"/>
    </source>
</evidence>